<dbReference type="Proteomes" id="UP001059596">
    <property type="component" value="Unassembled WGS sequence"/>
</dbReference>
<organism evidence="1 2">
    <name type="scientific">Drosophila gunungcola</name>
    <name type="common">fruit fly</name>
    <dbReference type="NCBI Taxonomy" id="103775"/>
    <lineage>
        <taxon>Eukaryota</taxon>
        <taxon>Metazoa</taxon>
        <taxon>Ecdysozoa</taxon>
        <taxon>Arthropoda</taxon>
        <taxon>Hexapoda</taxon>
        <taxon>Insecta</taxon>
        <taxon>Pterygota</taxon>
        <taxon>Neoptera</taxon>
        <taxon>Endopterygota</taxon>
        <taxon>Diptera</taxon>
        <taxon>Brachycera</taxon>
        <taxon>Muscomorpha</taxon>
        <taxon>Ephydroidea</taxon>
        <taxon>Drosophilidae</taxon>
        <taxon>Drosophila</taxon>
        <taxon>Sophophora</taxon>
    </lineage>
</organism>
<dbReference type="EMBL" id="JAMKOV010000010">
    <property type="protein sequence ID" value="KAI8037744.1"/>
    <property type="molecule type" value="Genomic_DNA"/>
</dbReference>
<gene>
    <name evidence="1" type="ORF">M5D96_009244</name>
</gene>
<name>A0A9Q0BNA9_9MUSC</name>
<protein>
    <submittedName>
        <fullName evidence="1">Uncharacterized protein</fullName>
    </submittedName>
</protein>
<evidence type="ECO:0000313" key="1">
    <source>
        <dbReference type="EMBL" id="KAI8037744.1"/>
    </source>
</evidence>
<evidence type="ECO:0000313" key="2">
    <source>
        <dbReference type="Proteomes" id="UP001059596"/>
    </source>
</evidence>
<comment type="caution">
    <text evidence="1">The sequence shown here is derived from an EMBL/GenBank/DDBJ whole genome shotgun (WGS) entry which is preliminary data.</text>
</comment>
<keyword evidence="2" id="KW-1185">Reference proteome</keyword>
<accession>A0A9Q0BNA9</accession>
<reference evidence="1" key="1">
    <citation type="journal article" date="2023" name="Genome Biol. Evol.">
        <title>Long-read-based Genome Assembly of Drosophila gunungcola Reveals Fewer Chemosensory Genes in Flower-breeding Species.</title>
        <authorList>
            <person name="Negi A."/>
            <person name="Liao B.Y."/>
            <person name="Yeh S.D."/>
        </authorList>
    </citation>
    <scope>NUCLEOTIDE SEQUENCE</scope>
    <source>
        <strain evidence="1">Sukarami</strain>
    </source>
</reference>
<dbReference type="AlphaFoldDB" id="A0A9Q0BNA9"/>
<sequence length="73" mass="8164">MYSHRHCHRHRQHCRGADCTMVLKVIPGSALIEWHDLLATSPLGDSGEHSERSTNELHMSADGKLQNLVSSAF</sequence>
<proteinExistence type="predicted"/>